<gene>
    <name evidence="1" type="ORF">ERS852560_03670</name>
    <name evidence="3" type="ORF">GKD54_06485</name>
    <name evidence="2" type="ORF">GKD58_04285</name>
</gene>
<dbReference type="EMBL" id="WKMW01000003">
    <property type="protein sequence ID" value="MRY83497.1"/>
    <property type="molecule type" value="Genomic_DNA"/>
</dbReference>
<evidence type="ECO:0000313" key="1">
    <source>
        <dbReference type="EMBL" id="CUQ51677.1"/>
    </source>
</evidence>
<accession>A0A174X5H7</accession>
<name>A0A174X5H7_PARDI</name>
<dbReference type="RefSeq" id="WP_057329293.1">
    <property type="nucleotide sequence ID" value="NZ_CZBM01000018.1"/>
</dbReference>
<dbReference type="EMBL" id="CZBM01000018">
    <property type="protein sequence ID" value="CUQ51677.1"/>
    <property type="molecule type" value="Genomic_DNA"/>
</dbReference>
<dbReference type="EMBL" id="WKMX01000005">
    <property type="protein sequence ID" value="MRZ05873.1"/>
    <property type="molecule type" value="Genomic_DNA"/>
</dbReference>
<dbReference type="Proteomes" id="UP000471216">
    <property type="component" value="Unassembled WGS sequence"/>
</dbReference>
<protein>
    <submittedName>
        <fullName evidence="1">Uncharacterized protein</fullName>
    </submittedName>
</protein>
<proteinExistence type="predicted"/>
<dbReference type="AlphaFoldDB" id="A0A174X5H7"/>
<evidence type="ECO:0000313" key="3">
    <source>
        <dbReference type="EMBL" id="MRZ05873.1"/>
    </source>
</evidence>
<evidence type="ECO:0000313" key="6">
    <source>
        <dbReference type="Proteomes" id="UP000471216"/>
    </source>
</evidence>
<reference evidence="1 4" key="1">
    <citation type="submission" date="2015-09" db="EMBL/GenBank/DDBJ databases">
        <authorList>
            <consortium name="Pathogen Informatics"/>
        </authorList>
    </citation>
    <scope>NUCLEOTIDE SEQUENCE [LARGE SCALE GENOMIC DNA]</scope>
    <source>
        <strain evidence="1 4">2789STDY5834948</strain>
    </source>
</reference>
<sequence>MNAIGMSEQQQANEVLRLEIAYSNLYKAYVMGDRNEMINHYIATGYIGIPNFAESVQSKTKQEMLSNGILPDILPTSIDNIKDDTLLRMNIVGCLKALQNEINIRNIYRTHYTYAQNILYQPNHIFRQEEILYKNSQGQQLKVSDILAVSKYAVSLAEAIAPNNENFAKANAAITALQGIDAILNNKPEDKPINKMLHLVTSFISSVVKSSIKDDETKRGVTITALMVDLTIDFLCKK</sequence>
<dbReference type="Proteomes" id="UP000095332">
    <property type="component" value="Unassembled WGS sequence"/>
</dbReference>
<organism evidence="1 4">
    <name type="scientific">Parabacteroides distasonis</name>
    <dbReference type="NCBI Taxonomy" id="823"/>
    <lineage>
        <taxon>Bacteria</taxon>
        <taxon>Pseudomonadati</taxon>
        <taxon>Bacteroidota</taxon>
        <taxon>Bacteroidia</taxon>
        <taxon>Bacteroidales</taxon>
        <taxon>Tannerellaceae</taxon>
        <taxon>Parabacteroides</taxon>
    </lineage>
</organism>
<evidence type="ECO:0000313" key="2">
    <source>
        <dbReference type="EMBL" id="MRY83497.1"/>
    </source>
</evidence>
<evidence type="ECO:0000313" key="5">
    <source>
        <dbReference type="Proteomes" id="UP000450599"/>
    </source>
</evidence>
<reference evidence="5 6" key="2">
    <citation type="journal article" date="2019" name="Nat. Med.">
        <title>A library of human gut bacterial isolates paired with longitudinal multiomics data enables mechanistic microbiome research.</title>
        <authorList>
            <person name="Poyet M."/>
            <person name="Groussin M."/>
            <person name="Gibbons S.M."/>
            <person name="Avila-Pacheco J."/>
            <person name="Jiang X."/>
            <person name="Kearney S.M."/>
            <person name="Perrotta A.R."/>
            <person name="Berdy B."/>
            <person name="Zhao S."/>
            <person name="Lieberman T.D."/>
            <person name="Swanson P.K."/>
            <person name="Smith M."/>
            <person name="Roesemann S."/>
            <person name="Alexander J.E."/>
            <person name="Rich S.A."/>
            <person name="Livny J."/>
            <person name="Vlamakis H."/>
            <person name="Clish C."/>
            <person name="Bullock K."/>
            <person name="Deik A."/>
            <person name="Scott J."/>
            <person name="Pierce K.A."/>
            <person name="Xavier R.J."/>
            <person name="Alm E.J."/>
        </authorList>
    </citation>
    <scope>NUCLEOTIDE SEQUENCE [LARGE SCALE GENOMIC DNA]</scope>
    <source>
        <strain evidence="3 6">BIOML-A10</strain>
        <strain evidence="2 5">BIOML-A11</strain>
    </source>
</reference>
<evidence type="ECO:0000313" key="4">
    <source>
        <dbReference type="Proteomes" id="UP000095332"/>
    </source>
</evidence>
<dbReference type="Proteomes" id="UP000450599">
    <property type="component" value="Unassembled WGS sequence"/>
</dbReference>